<keyword evidence="3" id="KW-1185">Reference proteome</keyword>
<gene>
    <name evidence="2" type="ORF">KIPB_002623</name>
</gene>
<evidence type="ECO:0000313" key="2">
    <source>
        <dbReference type="EMBL" id="GIQ81635.1"/>
    </source>
</evidence>
<reference evidence="2 3" key="1">
    <citation type="journal article" date="2018" name="PLoS ONE">
        <title>The draft genome of Kipferlia bialata reveals reductive genome evolution in fornicate parasites.</title>
        <authorList>
            <person name="Tanifuji G."/>
            <person name="Takabayashi S."/>
            <person name="Kume K."/>
            <person name="Takagi M."/>
            <person name="Nakayama T."/>
            <person name="Kamikawa R."/>
            <person name="Inagaki Y."/>
            <person name="Hashimoto T."/>
        </authorList>
    </citation>
    <scope>NUCLEOTIDE SEQUENCE [LARGE SCALE GENOMIC DNA]</scope>
    <source>
        <strain evidence="2">NY0173</strain>
    </source>
</reference>
<evidence type="ECO:0000313" key="3">
    <source>
        <dbReference type="Proteomes" id="UP000265618"/>
    </source>
</evidence>
<comment type="caution">
    <text evidence="2">The sequence shown here is derived from an EMBL/GenBank/DDBJ whole genome shotgun (WGS) entry which is preliminary data.</text>
</comment>
<name>A0A9K3CSR1_9EUKA</name>
<feature type="compositionally biased region" description="Basic and acidic residues" evidence="1">
    <location>
        <begin position="33"/>
        <end position="46"/>
    </location>
</feature>
<feature type="compositionally biased region" description="Low complexity" evidence="1">
    <location>
        <begin position="21"/>
        <end position="32"/>
    </location>
</feature>
<dbReference type="Proteomes" id="UP000265618">
    <property type="component" value="Unassembled WGS sequence"/>
</dbReference>
<feature type="compositionally biased region" description="Pro residues" evidence="1">
    <location>
        <begin position="243"/>
        <end position="255"/>
    </location>
</feature>
<evidence type="ECO:0000256" key="1">
    <source>
        <dbReference type="SAM" id="MobiDB-lite"/>
    </source>
</evidence>
<proteinExistence type="predicted"/>
<feature type="compositionally biased region" description="Basic and acidic residues" evidence="1">
    <location>
        <begin position="154"/>
        <end position="168"/>
    </location>
</feature>
<feature type="region of interest" description="Disordered" evidence="1">
    <location>
        <begin position="1"/>
        <end position="306"/>
    </location>
</feature>
<dbReference type="EMBL" id="BDIP01000451">
    <property type="protein sequence ID" value="GIQ81635.1"/>
    <property type="molecule type" value="Genomic_DNA"/>
</dbReference>
<organism evidence="2 3">
    <name type="scientific">Kipferlia bialata</name>
    <dbReference type="NCBI Taxonomy" id="797122"/>
    <lineage>
        <taxon>Eukaryota</taxon>
        <taxon>Metamonada</taxon>
        <taxon>Carpediemonas-like organisms</taxon>
        <taxon>Kipferlia</taxon>
    </lineage>
</organism>
<accession>A0A9K3CSR1</accession>
<sequence>SHVPESAALNGVMASRPRPPRVMGRSSSSSGVARDKQETEREREAGVQRVMSVGSLGAKGPVRERPSIPLPTPLNRRRRESALPPLSVKGGPPAYSVLPGIASHPIPGPAPTRQSRGSAPSIPYSDLPTRGSEGDRDVSAGLSFESDVVSRPGRVIDETEREREREMDMDLGLLGRESPTPVASHRPMRYSPMPSRSVSPAPLDTSGLVAEPISVSDAPRGLGVDDGRVGSRRGTPRSRAPGLPRPHIPRPPPPRRTNSGVRVGAPGGPRGAEPPLGSPSFGSDGAKGSTMGEGAPPDGPAPAVPESVMRLRRLRSAALAKGDSVAASVSERTGW</sequence>
<protein>
    <submittedName>
        <fullName evidence="2">Uncharacterized protein</fullName>
    </submittedName>
</protein>
<feature type="non-terminal residue" evidence="2">
    <location>
        <position position="1"/>
    </location>
</feature>
<dbReference type="AlphaFoldDB" id="A0A9K3CSR1"/>